<name>A0AAP2DFS0_9BACT</name>
<dbReference type="RefSeq" id="WP_254093499.1">
    <property type="nucleotide sequence ID" value="NZ_JAHESC010000061.1"/>
</dbReference>
<protein>
    <submittedName>
        <fullName evidence="1">Uncharacterized protein</fullName>
    </submittedName>
</protein>
<evidence type="ECO:0000313" key="2">
    <source>
        <dbReference type="Proteomes" id="UP001319180"/>
    </source>
</evidence>
<dbReference type="Proteomes" id="UP001319180">
    <property type="component" value="Unassembled WGS sequence"/>
</dbReference>
<dbReference type="SUPFAM" id="SSF48371">
    <property type="entry name" value="ARM repeat"/>
    <property type="match status" value="1"/>
</dbReference>
<accession>A0AAP2DFS0</accession>
<comment type="caution">
    <text evidence="1">The sequence shown here is derived from an EMBL/GenBank/DDBJ whole genome shotgun (WGS) entry which is preliminary data.</text>
</comment>
<reference evidence="1 2" key="1">
    <citation type="submission" date="2021-05" db="EMBL/GenBank/DDBJ databases">
        <title>A Polyphasic approach of four new species of the genus Ohtaekwangia: Ohtaekwangia histidinii sp. nov., Ohtaekwangia cretensis sp. nov., Ohtaekwangia indiensis sp. nov., Ohtaekwangia reichenbachii sp. nov. from diverse environment.</title>
        <authorList>
            <person name="Octaviana S."/>
        </authorList>
    </citation>
    <scope>NUCLEOTIDE SEQUENCE [LARGE SCALE GENOMIC DNA]</scope>
    <source>
        <strain evidence="1 2">PWU37</strain>
    </source>
</reference>
<dbReference type="EMBL" id="JAHESC010000061">
    <property type="protein sequence ID" value="MBT1690281.1"/>
    <property type="molecule type" value="Genomic_DNA"/>
</dbReference>
<dbReference type="InterPro" id="IPR016024">
    <property type="entry name" value="ARM-type_fold"/>
</dbReference>
<keyword evidence="2" id="KW-1185">Reference proteome</keyword>
<evidence type="ECO:0000313" key="1">
    <source>
        <dbReference type="EMBL" id="MBT1690281.1"/>
    </source>
</evidence>
<dbReference type="AlphaFoldDB" id="A0AAP2DFS0"/>
<proteinExistence type="predicted"/>
<organism evidence="1 2">
    <name type="scientific">Dawidia soli</name>
    <dbReference type="NCBI Taxonomy" id="2782352"/>
    <lineage>
        <taxon>Bacteria</taxon>
        <taxon>Pseudomonadati</taxon>
        <taxon>Bacteroidota</taxon>
        <taxon>Cytophagia</taxon>
        <taxon>Cytophagales</taxon>
        <taxon>Chryseotaleaceae</taxon>
        <taxon>Dawidia</taxon>
    </lineage>
</organism>
<gene>
    <name evidence="1" type="ORF">KK078_27190</name>
</gene>
<sequence>MDPSLTQWLMRGNLQTRTLRARIKDQLSFDSLFELLYHHERPLVLRAAEAIEKVTTKHQELLRTHKLDLLRLFTTSDHPELKGRLAQLITRVTLLPDEAEEVWKTLQYWTRNPHESKLVRVHALQSLYDLSRIYPDFREPFQETLTAVTHEPIPSLQARIRKLRDTLPGERHATGASLSA</sequence>